<dbReference type="Gene3D" id="3.40.50.300">
    <property type="entry name" value="P-loop containing nucleotide triphosphate hydrolases"/>
    <property type="match status" value="1"/>
</dbReference>
<evidence type="ECO:0000256" key="1">
    <source>
        <dbReference type="ARBA" id="ARBA00003531"/>
    </source>
</evidence>
<accession>A0A1G5ZZL8</accession>
<dbReference type="SMART" id="SM00072">
    <property type="entry name" value="GuKc"/>
    <property type="match status" value="1"/>
</dbReference>
<dbReference type="InterPro" id="IPR008145">
    <property type="entry name" value="GK/Ca_channel_bsu"/>
</dbReference>
<dbReference type="Pfam" id="PF00625">
    <property type="entry name" value="Guanylate_kin"/>
    <property type="match status" value="1"/>
</dbReference>
<comment type="catalytic activity">
    <reaction evidence="5">
        <text>GMP + ATP = GDP + ADP</text>
        <dbReference type="Rhea" id="RHEA:20780"/>
        <dbReference type="ChEBI" id="CHEBI:30616"/>
        <dbReference type="ChEBI" id="CHEBI:58115"/>
        <dbReference type="ChEBI" id="CHEBI:58189"/>
        <dbReference type="ChEBI" id="CHEBI:456216"/>
        <dbReference type="EC" id="2.7.4.8"/>
    </reaction>
</comment>
<evidence type="ECO:0000313" key="8">
    <source>
        <dbReference type="Proteomes" id="UP000199228"/>
    </source>
</evidence>
<dbReference type="InterPro" id="IPR008144">
    <property type="entry name" value="Guanylate_kin-like_dom"/>
</dbReference>
<dbReference type="SUPFAM" id="SSF52540">
    <property type="entry name" value="P-loop containing nucleoside triphosphate hydrolases"/>
    <property type="match status" value="1"/>
</dbReference>
<sequence>MGKLLCLMGKSSSGKDTIYKKIKEQRPNLITVVPYTTRPIREGEQNGREYHFIDEEKMLQLEKQGKIIESRCYETVHGPWYYMTVDDGQINLQEGNYLYIGTIPVYESLKNYYCEESIVPIYIEVDDGIRLSRALERERGQKSPKYAEMCRRYLADEEDFSPDNLKKAGIDHFYKNEDLMVCVNEILANLEV</sequence>
<gene>
    <name evidence="7" type="ORF">SAMN02910417_00018</name>
</gene>
<comment type="function">
    <text evidence="1">Essential for recycling GMP and indirectly, cGMP.</text>
</comment>
<dbReference type="InterPro" id="IPR020590">
    <property type="entry name" value="Guanylate_kinase_CS"/>
</dbReference>
<evidence type="ECO:0000256" key="5">
    <source>
        <dbReference type="ARBA" id="ARBA00048594"/>
    </source>
</evidence>
<dbReference type="EMBL" id="FMXR01000004">
    <property type="protein sequence ID" value="SDB01641.1"/>
    <property type="molecule type" value="Genomic_DNA"/>
</dbReference>
<dbReference type="STRING" id="1732.SAMN02910417_00018"/>
<keyword evidence="4 7" id="KW-0418">Kinase</keyword>
<dbReference type="GO" id="GO:0004385">
    <property type="term" value="F:GMP kinase activity"/>
    <property type="evidence" value="ECO:0007669"/>
    <property type="project" value="UniProtKB-EC"/>
</dbReference>
<keyword evidence="3" id="KW-0808">Transferase</keyword>
<evidence type="ECO:0000313" key="7">
    <source>
        <dbReference type="EMBL" id="SDB01641.1"/>
    </source>
</evidence>
<organism evidence="7 8">
    <name type="scientific">Eubacterium oxidoreducens</name>
    <dbReference type="NCBI Taxonomy" id="1732"/>
    <lineage>
        <taxon>Bacteria</taxon>
        <taxon>Bacillati</taxon>
        <taxon>Bacillota</taxon>
        <taxon>Clostridia</taxon>
        <taxon>Eubacteriales</taxon>
        <taxon>Eubacteriaceae</taxon>
        <taxon>Eubacterium</taxon>
    </lineage>
</organism>
<evidence type="ECO:0000256" key="4">
    <source>
        <dbReference type="ARBA" id="ARBA00022777"/>
    </source>
</evidence>
<dbReference type="RefSeq" id="WP_090170651.1">
    <property type="nucleotide sequence ID" value="NZ_FMXR01000004.1"/>
</dbReference>
<dbReference type="PANTHER" id="PTHR23117">
    <property type="entry name" value="GUANYLATE KINASE-RELATED"/>
    <property type="match status" value="1"/>
</dbReference>
<dbReference type="PROSITE" id="PS50052">
    <property type="entry name" value="GUANYLATE_KINASE_2"/>
    <property type="match status" value="1"/>
</dbReference>
<name>A0A1G5ZZL8_EUBOX</name>
<dbReference type="PROSITE" id="PS00856">
    <property type="entry name" value="GUANYLATE_KINASE_1"/>
    <property type="match status" value="1"/>
</dbReference>
<comment type="similarity">
    <text evidence="2">Belongs to the guanylate kinase family.</text>
</comment>
<reference evidence="7 8" key="1">
    <citation type="submission" date="2016-10" db="EMBL/GenBank/DDBJ databases">
        <authorList>
            <person name="de Groot N.N."/>
        </authorList>
    </citation>
    <scope>NUCLEOTIDE SEQUENCE [LARGE SCALE GENOMIC DNA]</scope>
    <source>
        <strain evidence="7 8">DSM 3217</strain>
    </source>
</reference>
<keyword evidence="8" id="KW-1185">Reference proteome</keyword>
<dbReference type="OrthoDB" id="1033810at2"/>
<feature type="domain" description="Guanylate kinase-like" evidence="6">
    <location>
        <begin position="2"/>
        <end position="191"/>
    </location>
</feature>
<evidence type="ECO:0000256" key="2">
    <source>
        <dbReference type="ARBA" id="ARBA00005790"/>
    </source>
</evidence>
<dbReference type="Proteomes" id="UP000199228">
    <property type="component" value="Unassembled WGS sequence"/>
</dbReference>
<dbReference type="AlphaFoldDB" id="A0A1G5ZZL8"/>
<evidence type="ECO:0000259" key="6">
    <source>
        <dbReference type="PROSITE" id="PS50052"/>
    </source>
</evidence>
<proteinExistence type="inferred from homology"/>
<dbReference type="InterPro" id="IPR027417">
    <property type="entry name" value="P-loop_NTPase"/>
</dbReference>
<dbReference type="GO" id="GO:0005829">
    <property type="term" value="C:cytosol"/>
    <property type="evidence" value="ECO:0007669"/>
    <property type="project" value="TreeGrafter"/>
</dbReference>
<protein>
    <submittedName>
        <fullName evidence="7">Guanylate kinase</fullName>
    </submittedName>
</protein>
<evidence type="ECO:0000256" key="3">
    <source>
        <dbReference type="ARBA" id="ARBA00022679"/>
    </source>
</evidence>
<dbReference type="PANTHER" id="PTHR23117:SF13">
    <property type="entry name" value="GUANYLATE KINASE"/>
    <property type="match status" value="1"/>
</dbReference>